<organism evidence="10 11">
    <name type="scientific">Ridgeia piscesae</name>
    <name type="common">Tubeworm</name>
    <dbReference type="NCBI Taxonomy" id="27915"/>
    <lineage>
        <taxon>Eukaryota</taxon>
        <taxon>Metazoa</taxon>
        <taxon>Spiralia</taxon>
        <taxon>Lophotrochozoa</taxon>
        <taxon>Annelida</taxon>
        <taxon>Polychaeta</taxon>
        <taxon>Sedentaria</taxon>
        <taxon>Canalipalpata</taxon>
        <taxon>Sabellida</taxon>
        <taxon>Siboglinidae</taxon>
        <taxon>Ridgeia</taxon>
    </lineage>
</organism>
<gene>
    <name evidence="10" type="ORF">NP493_835g01015</name>
</gene>
<dbReference type="InterPro" id="IPR011990">
    <property type="entry name" value="TPR-like_helical_dom_sf"/>
</dbReference>
<accession>A0AAD9KMN2</accession>
<feature type="domain" description="J" evidence="9">
    <location>
        <begin position="414"/>
        <end position="481"/>
    </location>
</feature>
<feature type="repeat" description="TPR" evidence="6">
    <location>
        <begin position="94"/>
        <end position="127"/>
    </location>
</feature>
<dbReference type="InterPro" id="IPR036869">
    <property type="entry name" value="J_dom_sf"/>
</dbReference>
<evidence type="ECO:0000313" key="11">
    <source>
        <dbReference type="Proteomes" id="UP001209878"/>
    </source>
</evidence>
<evidence type="ECO:0000256" key="6">
    <source>
        <dbReference type="PROSITE-ProRule" id="PRU00339"/>
    </source>
</evidence>
<feature type="signal peptide" evidence="8">
    <location>
        <begin position="1"/>
        <end position="23"/>
    </location>
</feature>
<dbReference type="Gene3D" id="1.25.40.10">
    <property type="entry name" value="Tetratricopeptide repeat domain"/>
    <property type="match status" value="1"/>
</dbReference>
<dbReference type="Pfam" id="PF00226">
    <property type="entry name" value="DnaJ"/>
    <property type="match status" value="1"/>
</dbReference>
<sequence>MWSVERLLASVSLLFLLADMNFAGQIGPAGVRGGTGLSALLIVAWTSMMKGALCSSKEEVERHLEMGKRMLSAGQLADALSHYHAAVEGDPDNYLTYFRRATVYMAMGKSKSALPDLDKIIEIRPDFVAARLQRGNIKLKQGKLDDAKIDFEYIVQRDASNSEAVQNLDLLEPLRAQRQQAQQLINDNKHQEAIDVLTHVIENSPWDPELREMRAECYIAQGDYFRAVGDIRPTTKLRNDNTDGYYKLSSLYYMMGEADESLTEIRECLKLNPDHQECFSHYRKVKKLVKLMQSTRDHINHQQWMNCIDKARQMLKTEPKEFQYVHRANGHICHCYSKAGEIKQAFAACNKVLDVDENNIDALCDRAETYIANEQFEEAIHDYQKAEEVGGGLNRVQEGLRRAQKLLKQSKKRDYYKILGVRRNAKKSEIIRAYRKLAVKWHPDKYEDADKKRAEQMFIDIAAAKEVLSDPEKRQRYDQGEDPLDPEQQDGGHGGPFWNQGFNPFGHSNFKFHFN</sequence>
<dbReference type="PRINTS" id="PR00625">
    <property type="entry name" value="JDOMAIN"/>
</dbReference>
<keyword evidence="3" id="KW-0677">Repeat</keyword>
<feature type="region of interest" description="Disordered" evidence="7">
    <location>
        <begin position="469"/>
        <end position="499"/>
    </location>
</feature>
<evidence type="ECO:0000313" key="10">
    <source>
        <dbReference type="EMBL" id="KAK2174020.1"/>
    </source>
</evidence>
<keyword evidence="4 6" id="KW-0802">TPR repeat</keyword>
<dbReference type="EMBL" id="JAODUO010000834">
    <property type="protein sequence ID" value="KAK2174020.1"/>
    <property type="molecule type" value="Genomic_DNA"/>
</dbReference>
<dbReference type="GO" id="GO:0051087">
    <property type="term" value="F:protein-folding chaperone binding"/>
    <property type="evidence" value="ECO:0007669"/>
    <property type="project" value="TreeGrafter"/>
</dbReference>
<reference evidence="10" key="1">
    <citation type="journal article" date="2023" name="Mol. Biol. Evol.">
        <title>Third-Generation Sequencing Reveals the Adaptive Role of the Epigenome in Three Deep-Sea Polychaetes.</title>
        <authorList>
            <person name="Perez M."/>
            <person name="Aroh O."/>
            <person name="Sun Y."/>
            <person name="Lan Y."/>
            <person name="Juniper S.K."/>
            <person name="Young C.R."/>
            <person name="Angers B."/>
            <person name="Qian P.Y."/>
        </authorList>
    </citation>
    <scope>NUCLEOTIDE SEQUENCE</scope>
    <source>
        <strain evidence="10">R07B-5</strain>
    </source>
</reference>
<dbReference type="SUPFAM" id="SSF48452">
    <property type="entry name" value="TPR-like"/>
    <property type="match status" value="1"/>
</dbReference>
<keyword evidence="2 8" id="KW-0732">Signal</keyword>
<dbReference type="FunFam" id="1.25.40.10:FF:000224">
    <property type="entry name" value="DnaJ and TPR domain protein"/>
    <property type="match status" value="1"/>
</dbReference>
<feature type="repeat" description="TPR" evidence="6">
    <location>
        <begin position="60"/>
        <end position="93"/>
    </location>
</feature>
<evidence type="ECO:0000256" key="7">
    <source>
        <dbReference type="SAM" id="MobiDB-lite"/>
    </source>
</evidence>
<feature type="chain" id="PRO_5042297926" description="J domain-containing protein" evidence="8">
    <location>
        <begin position="24"/>
        <end position="515"/>
    </location>
</feature>
<dbReference type="AlphaFoldDB" id="A0AAD9KMN2"/>
<dbReference type="PROSITE" id="PS50076">
    <property type="entry name" value="DNAJ_2"/>
    <property type="match status" value="1"/>
</dbReference>
<comment type="subcellular location">
    <subcellularLocation>
        <location evidence="1">Endoplasmic reticulum lumen</location>
    </subcellularLocation>
</comment>
<comment type="caution">
    <text evidence="10">The sequence shown here is derived from an EMBL/GenBank/DDBJ whole genome shotgun (WGS) entry which is preliminary data.</text>
</comment>
<dbReference type="Gene3D" id="1.10.287.110">
    <property type="entry name" value="DnaJ domain"/>
    <property type="match status" value="1"/>
</dbReference>
<feature type="compositionally biased region" description="Basic and acidic residues" evidence="7">
    <location>
        <begin position="469"/>
        <end position="479"/>
    </location>
</feature>
<evidence type="ECO:0000256" key="4">
    <source>
        <dbReference type="ARBA" id="ARBA00022803"/>
    </source>
</evidence>
<dbReference type="InterPro" id="IPR001623">
    <property type="entry name" value="DnaJ_domain"/>
</dbReference>
<keyword evidence="5" id="KW-0256">Endoplasmic reticulum</keyword>
<dbReference type="SMART" id="SM00271">
    <property type="entry name" value="DnaJ"/>
    <property type="match status" value="1"/>
</dbReference>
<name>A0AAD9KMN2_RIDPI</name>
<evidence type="ECO:0000256" key="8">
    <source>
        <dbReference type="SAM" id="SignalP"/>
    </source>
</evidence>
<keyword evidence="11" id="KW-1185">Reference proteome</keyword>
<evidence type="ECO:0000256" key="5">
    <source>
        <dbReference type="ARBA" id="ARBA00022824"/>
    </source>
</evidence>
<dbReference type="SMART" id="SM00028">
    <property type="entry name" value="TPR"/>
    <property type="match status" value="7"/>
</dbReference>
<dbReference type="CDD" id="cd06257">
    <property type="entry name" value="DnaJ"/>
    <property type="match status" value="1"/>
</dbReference>
<evidence type="ECO:0000256" key="1">
    <source>
        <dbReference type="ARBA" id="ARBA00004319"/>
    </source>
</evidence>
<dbReference type="InterPro" id="IPR019734">
    <property type="entry name" value="TPR_rpt"/>
</dbReference>
<dbReference type="Pfam" id="PF13181">
    <property type="entry name" value="TPR_8"/>
    <property type="match status" value="2"/>
</dbReference>
<dbReference type="Pfam" id="PF13432">
    <property type="entry name" value="TPR_16"/>
    <property type="match status" value="1"/>
</dbReference>
<dbReference type="InterPro" id="IPR051727">
    <property type="entry name" value="DnaJ_C3_Co-chaperones"/>
</dbReference>
<proteinExistence type="predicted"/>
<evidence type="ECO:0000259" key="9">
    <source>
        <dbReference type="PROSITE" id="PS50076"/>
    </source>
</evidence>
<feature type="repeat" description="TPR" evidence="6">
    <location>
        <begin position="242"/>
        <end position="275"/>
    </location>
</feature>
<dbReference type="GO" id="GO:0034975">
    <property type="term" value="P:protein folding in endoplasmic reticulum"/>
    <property type="evidence" value="ECO:0007669"/>
    <property type="project" value="TreeGrafter"/>
</dbReference>
<evidence type="ECO:0000256" key="2">
    <source>
        <dbReference type="ARBA" id="ARBA00022729"/>
    </source>
</evidence>
<dbReference type="GO" id="GO:0051787">
    <property type="term" value="F:misfolded protein binding"/>
    <property type="evidence" value="ECO:0007669"/>
    <property type="project" value="TreeGrafter"/>
</dbReference>
<dbReference type="Proteomes" id="UP001209878">
    <property type="component" value="Unassembled WGS sequence"/>
</dbReference>
<dbReference type="SUPFAM" id="SSF46565">
    <property type="entry name" value="Chaperone J-domain"/>
    <property type="match status" value="1"/>
</dbReference>
<dbReference type="PROSITE" id="PS50005">
    <property type="entry name" value="TPR"/>
    <property type="match status" value="3"/>
</dbReference>
<dbReference type="PANTHER" id="PTHR44140">
    <property type="entry name" value="LD25575P"/>
    <property type="match status" value="1"/>
</dbReference>
<protein>
    <recommendedName>
        <fullName evidence="9">J domain-containing protein</fullName>
    </recommendedName>
</protein>
<dbReference type="GO" id="GO:0005788">
    <property type="term" value="C:endoplasmic reticulum lumen"/>
    <property type="evidence" value="ECO:0007669"/>
    <property type="project" value="UniProtKB-SubCell"/>
</dbReference>
<evidence type="ECO:0000256" key="3">
    <source>
        <dbReference type="ARBA" id="ARBA00022737"/>
    </source>
</evidence>
<dbReference type="PANTHER" id="PTHR44140:SF2">
    <property type="entry name" value="LD25575P"/>
    <property type="match status" value="1"/>
</dbReference>